<feature type="chain" id="PRO_5019765194" description="LysM domain-containing protein" evidence="1">
    <location>
        <begin position="32"/>
        <end position="102"/>
    </location>
</feature>
<feature type="signal peptide" evidence="1">
    <location>
        <begin position="1"/>
        <end position="31"/>
    </location>
</feature>
<dbReference type="PROSITE" id="PS51782">
    <property type="entry name" value="LYSM"/>
    <property type="match status" value="1"/>
</dbReference>
<dbReference type="Gene3D" id="3.10.350.10">
    <property type="entry name" value="LysM domain"/>
    <property type="match status" value="1"/>
</dbReference>
<dbReference type="EMBL" id="RDQH01000335">
    <property type="protein sequence ID" value="RXH89826.1"/>
    <property type="molecule type" value="Genomic_DNA"/>
</dbReference>
<keyword evidence="4" id="KW-1185">Reference proteome</keyword>
<dbReference type="SUPFAM" id="SSF54106">
    <property type="entry name" value="LysM domain"/>
    <property type="match status" value="1"/>
</dbReference>
<protein>
    <recommendedName>
        <fullName evidence="2">LysM domain-containing protein</fullName>
    </recommendedName>
</protein>
<feature type="domain" description="LysM" evidence="2">
    <location>
        <begin position="53"/>
        <end position="97"/>
    </location>
</feature>
<name>A0A498J3R2_MALDO</name>
<keyword evidence="1" id="KW-0732">Signal</keyword>
<evidence type="ECO:0000313" key="4">
    <source>
        <dbReference type="Proteomes" id="UP000290289"/>
    </source>
</evidence>
<evidence type="ECO:0000256" key="1">
    <source>
        <dbReference type="SAM" id="SignalP"/>
    </source>
</evidence>
<dbReference type="AlphaFoldDB" id="A0A498J3R2"/>
<dbReference type="InterPro" id="IPR018392">
    <property type="entry name" value="LysM"/>
</dbReference>
<gene>
    <name evidence="3" type="ORF">DVH24_032183</name>
</gene>
<accession>A0A498J3R2</accession>
<dbReference type="InterPro" id="IPR036779">
    <property type="entry name" value="LysM_dom_sf"/>
</dbReference>
<evidence type="ECO:0000259" key="2">
    <source>
        <dbReference type="PROSITE" id="PS51782"/>
    </source>
</evidence>
<sequence length="102" mass="11021">MAVIISNKKAAMSRNLVLLFCLLLIISLAEGKQLGSIGFGGLKAAPRAPRCQKVYGAKLGDTCDGIIQKFKLNAAHFSEINPNLNRDSIFVSQWLCIVGTTK</sequence>
<dbReference type="STRING" id="3750.A0A498J3R2"/>
<reference evidence="3 4" key="1">
    <citation type="submission" date="2018-10" db="EMBL/GenBank/DDBJ databases">
        <title>A high-quality apple genome assembly.</title>
        <authorList>
            <person name="Hu J."/>
        </authorList>
    </citation>
    <scope>NUCLEOTIDE SEQUENCE [LARGE SCALE GENOMIC DNA]</scope>
    <source>
        <strain evidence="4">cv. HFTH1</strain>
        <tissue evidence="3">Young leaf</tissue>
    </source>
</reference>
<comment type="caution">
    <text evidence="3">The sequence shown here is derived from an EMBL/GenBank/DDBJ whole genome shotgun (WGS) entry which is preliminary data.</text>
</comment>
<evidence type="ECO:0000313" key="3">
    <source>
        <dbReference type="EMBL" id="RXH89826.1"/>
    </source>
</evidence>
<dbReference type="Pfam" id="PF01476">
    <property type="entry name" value="LysM"/>
    <property type="match status" value="1"/>
</dbReference>
<proteinExistence type="predicted"/>
<dbReference type="Proteomes" id="UP000290289">
    <property type="component" value="Chromosome 9"/>
</dbReference>
<organism evidence="3 4">
    <name type="scientific">Malus domestica</name>
    <name type="common">Apple</name>
    <name type="synonym">Pyrus malus</name>
    <dbReference type="NCBI Taxonomy" id="3750"/>
    <lineage>
        <taxon>Eukaryota</taxon>
        <taxon>Viridiplantae</taxon>
        <taxon>Streptophyta</taxon>
        <taxon>Embryophyta</taxon>
        <taxon>Tracheophyta</taxon>
        <taxon>Spermatophyta</taxon>
        <taxon>Magnoliopsida</taxon>
        <taxon>eudicotyledons</taxon>
        <taxon>Gunneridae</taxon>
        <taxon>Pentapetalae</taxon>
        <taxon>rosids</taxon>
        <taxon>fabids</taxon>
        <taxon>Rosales</taxon>
        <taxon>Rosaceae</taxon>
        <taxon>Amygdaloideae</taxon>
        <taxon>Maleae</taxon>
        <taxon>Malus</taxon>
    </lineage>
</organism>